<dbReference type="PANTHER" id="PTHR42878">
    <property type="entry name" value="TWO-COMPONENT HISTIDINE KINASE"/>
    <property type="match status" value="1"/>
</dbReference>
<feature type="domain" description="Histidine kinase" evidence="5">
    <location>
        <begin position="20"/>
        <end position="236"/>
    </location>
</feature>
<organism evidence="6 7">
    <name type="scientific">Chitinophaga horti</name>
    <dbReference type="NCBI Taxonomy" id="2920382"/>
    <lineage>
        <taxon>Bacteria</taxon>
        <taxon>Pseudomonadati</taxon>
        <taxon>Bacteroidota</taxon>
        <taxon>Chitinophagia</taxon>
        <taxon>Chitinophagales</taxon>
        <taxon>Chitinophagaceae</taxon>
        <taxon>Chitinophaga</taxon>
    </lineage>
</organism>
<dbReference type="Proteomes" id="UP001162741">
    <property type="component" value="Chromosome"/>
</dbReference>
<protein>
    <recommendedName>
        <fullName evidence="2">histidine kinase</fullName>
        <ecNumber evidence="2">2.7.13.3</ecNumber>
    </recommendedName>
</protein>
<dbReference type="PANTHER" id="PTHR42878:SF15">
    <property type="entry name" value="BACTERIOPHYTOCHROME"/>
    <property type="match status" value="1"/>
</dbReference>
<evidence type="ECO:0000256" key="4">
    <source>
        <dbReference type="ARBA" id="ARBA00022777"/>
    </source>
</evidence>
<dbReference type="InterPro" id="IPR003594">
    <property type="entry name" value="HATPase_dom"/>
</dbReference>
<proteinExistence type="predicted"/>
<evidence type="ECO:0000256" key="1">
    <source>
        <dbReference type="ARBA" id="ARBA00000085"/>
    </source>
</evidence>
<dbReference type="PROSITE" id="PS50109">
    <property type="entry name" value="HIS_KIN"/>
    <property type="match status" value="1"/>
</dbReference>
<dbReference type="EMBL" id="CP107006">
    <property type="protein sequence ID" value="UYQ91280.1"/>
    <property type="molecule type" value="Genomic_DNA"/>
</dbReference>
<comment type="catalytic activity">
    <reaction evidence="1">
        <text>ATP + protein L-histidine = ADP + protein N-phospho-L-histidine.</text>
        <dbReference type="EC" id="2.7.13.3"/>
    </reaction>
</comment>
<dbReference type="SMART" id="SM00387">
    <property type="entry name" value="HATPase_c"/>
    <property type="match status" value="1"/>
</dbReference>
<reference evidence="6" key="1">
    <citation type="submission" date="2022-10" db="EMBL/GenBank/DDBJ databases">
        <title>Chitinophaga sp. nov., isolated from soil.</title>
        <authorList>
            <person name="Jeon C.O."/>
        </authorList>
    </citation>
    <scope>NUCLEOTIDE SEQUENCE</scope>
    <source>
        <strain evidence="6">R8</strain>
    </source>
</reference>
<dbReference type="Pfam" id="PF02518">
    <property type="entry name" value="HATPase_c"/>
    <property type="match status" value="1"/>
</dbReference>
<dbReference type="InterPro" id="IPR050351">
    <property type="entry name" value="BphY/WalK/GraS-like"/>
</dbReference>
<dbReference type="GO" id="GO:0016301">
    <property type="term" value="F:kinase activity"/>
    <property type="evidence" value="ECO:0007669"/>
    <property type="project" value="UniProtKB-KW"/>
</dbReference>
<evidence type="ECO:0000313" key="7">
    <source>
        <dbReference type="Proteomes" id="UP001162741"/>
    </source>
</evidence>
<dbReference type="Gene3D" id="3.30.565.10">
    <property type="entry name" value="Histidine kinase-like ATPase, C-terminal domain"/>
    <property type="match status" value="1"/>
</dbReference>
<dbReference type="InterPro" id="IPR036890">
    <property type="entry name" value="HATPase_C_sf"/>
</dbReference>
<evidence type="ECO:0000256" key="2">
    <source>
        <dbReference type="ARBA" id="ARBA00012438"/>
    </source>
</evidence>
<dbReference type="InterPro" id="IPR004358">
    <property type="entry name" value="Sig_transdc_His_kin-like_C"/>
</dbReference>
<gene>
    <name evidence="6" type="ORF">MKQ68_14400</name>
</gene>
<keyword evidence="4 6" id="KW-0418">Kinase</keyword>
<dbReference type="PRINTS" id="PR00344">
    <property type="entry name" value="BCTRLSENSOR"/>
</dbReference>
<dbReference type="SUPFAM" id="SSF55874">
    <property type="entry name" value="ATPase domain of HSP90 chaperone/DNA topoisomerase II/histidine kinase"/>
    <property type="match status" value="1"/>
</dbReference>
<evidence type="ECO:0000259" key="5">
    <source>
        <dbReference type="PROSITE" id="PS50109"/>
    </source>
</evidence>
<dbReference type="RefSeq" id="WP_264279737.1">
    <property type="nucleotide sequence ID" value="NZ_CP107006.1"/>
</dbReference>
<name>A0ABY6IV82_9BACT</name>
<dbReference type="InterPro" id="IPR005467">
    <property type="entry name" value="His_kinase_dom"/>
</dbReference>
<accession>A0ABY6IV82</accession>
<dbReference type="EC" id="2.7.13.3" evidence="2"/>
<keyword evidence="7" id="KW-1185">Reference proteome</keyword>
<sequence length="236" mass="26441">MHKARLQEALVEELSTFTRVIGGQYTDALQKAYTSLEFLIGNDARNLSNEGRASLRRVQGGLQRMKLMTDDLVAFSKIEADEAGLSDVNLNQVLEIVQDEMEEKLNSCELKVVAGELPVIPGYAMLISLLFYHLLDNACKFVRKGPEPQVSVQHELVEGADRSYHVISFRDNGIGFEESKTSEVFELFIRHEDKQRYKGSGMGLAVCKKIMDLHGGLITTESHPGEGSLFSCWFPR</sequence>
<keyword evidence="3" id="KW-0808">Transferase</keyword>
<evidence type="ECO:0000256" key="3">
    <source>
        <dbReference type="ARBA" id="ARBA00022679"/>
    </source>
</evidence>
<evidence type="ECO:0000313" key="6">
    <source>
        <dbReference type="EMBL" id="UYQ91280.1"/>
    </source>
</evidence>